<dbReference type="RefSeq" id="WP_002220997.1">
    <property type="nucleotide sequence ID" value="NC_004758.1"/>
</dbReference>
<dbReference type="EMBL" id="NTLY01000002">
    <property type="protein sequence ID" value="PBJ88265.1"/>
    <property type="molecule type" value="Genomic_DNA"/>
</dbReference>
<evidence type="ECO:0000313" key="3">
    <source>
        <dbReference type="EMBL" id="PBJ86946.1"/>
    </source>
</evidence>
<dbReference type="AlphaFoldDB" id="Q9F402"/>
<proteinExistence type="predicted"/>
<dbReference type="Proteomes" id="UP000069876">
    <property type="component" value="Unassembled WGS sequence"/>
</dbReference>
<evidence type="ECO:0000313" key="2">
    <source>
        <dbReference type="EMBL" id="CWT95517.1"/>
    </source>
</evidence>
<reference evidence="2 6" key="1">
    <citation type="submission" date="2016-02" db="EMBL/GenBank/DDBJ databases">
        <authorList>
            <consortium name="Pathogen Informatics"/>
        </authorList>
    </citation>
    <scope>NUCLEOTIDE SEQUENCE [LARGE SCALE GENOMIC DNA]</scope>
    <source>
        <strain evidence="2 6">2842STDY5881531</strain>
    </source>
</reference>
<keyword evidence="1" id="KW-0812">Transmembrane</keyword>
<protein>
    <submittedName>
        <fullName evidence="2">Uncharacterized protein</fullName>
    </submittedName>
</protein>
<evidence type="ECO:0000313" key="7">
    <source>
        <dbReference type="Proteomes" id="UP000217930"/>
    </source>
</evidence>
<gene>
    <name evidence="4" type="ORF">CNQ34_10810</name>
    <name evidence="5" type="ORF">CNQ34_10875</name>
    <name evidence="3" type="ORF">CNQ34_13595</name>
    <name evidence="2" type="ORF">ERS514851_00870</name>
</gene>
<keyword evidence="1" id="KW-0472">Membrane</keyword>
<accession>Q9F402</accession>
<evidence type="ECO:0000313" key="6">
    <source>
        <dbReference type="Proteomes" id="UP000069876"/>
    </source>
</evidence>
<feature type="transmembrane region" description="Helical" evidence="1">
    <location>
        <begin position="7"/>
        <end position="26"/>
    </location>
</feature>
<sequence>MKKALKWIAVFIAFSVWSFGIFLYGFNNGTEAGMQCAQIKGNGLCAMSFDGSASKIEFSDLNEKNDKQTLCFQSLWEFNDECEKKESNSIYYIDLPENNPKDIKQ</sequence>
<reference evidence="3 7" key="2">
    <citation type="journal article" date="2017" name="Clin. Infect. Dis.">
        <title>Increased Risk for Meningococcal Disease among Men who have Sex with Men in the United States, 2012-2015.</title>
        <authorList>
            <person name="Folaranmi T.A."/>
            <person name="Kretz C.B."/>
            <person name="Kamiya H."/>
            <person name="MacNeil J.R."/>
            <person name="Whaley M.J."/>
            <person name="Blain A."/>
            <person name="Antwi M."/>
            <person name="Dorsinville M."/>
            <person name="Pacilli M."/>
            <person name="Smith S."/>
            <person name="Civen R."/>
            <person name="Ngo V."/>
            <person name="Winter K."/>
            <person name="Harriman K."/>
            <person name="Wang X."/>
            <person name="Bowen V.B."/>
            <person name="Patel M."/>
            <person name="Martin S."/>
            <person name="Misegades L."/>
            <person name="Meyer S.A."/>
        </authorList>
    </citation>
    <scope>NUCLEOTIDE SEQUENCE [LARGE SCALE GENOMIC DNA]</scope>
    <source>
        <strain evidence="3 7">M26503</strain>
    </source>
</reference>
<dbReference type="EMBL" id="NTLY01000002">
    <property type="protein sequence ID" value="PBJ88274.1"/>
    <property type="molecule type" value="Genomic_DNA"/>
</dbReference>
<name>Q9F402_NEIME</name>
<dbReference type="Proteomes" id="UP000217930">
    <property type="component" value="Unassembled WGS sequence"/>
</dbReference>
<evidence type="ECO:0000256" key="1">
    <source>
        <dbReference type="SAM" id="Phobius"/>
    </source>
</evidence>
<comment type="caution">
    <text evidence="2">The sequence shown here is derived from an EMBL/GenBank/DDBJ whole genome shotgun (WGS) entry which is preliminary data.</text>
</comment>
<keyword evidence="1" id="KW-1133">Transmembrane helix</keyword>
<organism evidence="2 6">
    <name type="scientific">Neisseria meningitidis</name>
    <dbReference type="NCBI Taxonomy" id="487"/>
    <lineage>
        <taxon>Bacteria</taxon>
        <taxon>Pseudomonadati</taxon>
        <taxon>Pseudomonadota</taxon>
        <taxon>Betaproteobacteria</taxon>
        <taxon>Neisseriales</taxon>
        <taxon>Neisseriaceae</taxon>
        <taxon>Neisseria</taxon>
    </lineage>
</organism>
<dbReference type="EMBL" id="NTLY01000005">
    <property type="protein sequence ID" value="PBJ86946.1"/>
    <property type="molecule type" value="Genomic_DNA"/>
</dbReference>
<reference evidence="3" key="3">
    <citation type="submission" date="2017-09" db="EMBL/GenBank/DDBJ databases">
        <authorList>
            <person name="Kretz C."/>
            <person name="Retchless A."/>
            <person name="Wang X."/>
        </authorList>
    </citation>
    <scope>NUCLEOTIDE SEQUENCE</scope>
    <source>
        <strain evidence="3">M26503</strain>
    </source>
</reference>
<dbReference type="EMBL" id="FFEF01000007">
    <property type="protein sequence ID" value="CWT95517.1"/>
    <property type="molecule type" value="Genomic_DNA"/>
</dbReference>
<evidence type="ECO:0000313" key="4">
    <source>
        <dbReference type="EMBL" id="PBJ88265.1"/>
    </source>
</evidence>
<evidence type="ECO:0000313" key="5">
    <source>
        <dbReference type="EMBL" id="PBJ88274.1"/>
    </source>
</evidence>